<evidence type="ECO:0000256" key="1">
    <source>
        <dbReference type="SAM" id="MobiDB-lite"/>
    </source>
</evidence>
<evidence type="ECO:0000313" key="3">
    <source>
        <dbReference type="Proteomes" id="UP000719412"/>
    </source>
</evidence>
<protein>
    <submittedName>
        <fullName evidence="2">Uncharacterized protein</fullName>
    </submittedName>
</protein>
<comment type="caution">
    <text evidence="2">The sequence shown here is derived from an EMBL/GenBank/DDBJ whole genome shotgun (WGS) entry which is preliminary data.</text>
</comment>
<proteinExistence type="predicted"/>
<keyword evidence="3" id="KW-1185">Reference proteome</keyword>
<name>A0A8J6L9I7_TENMO</name>
<dbReference type="AlphaFoldDB" id="A0A8J6L9I7"/>
<sequence>MIWRFRWRECLSEISGSEFLAKSLRNMEGLRRVIRILLRCRRVFHRYDRGHYLMRINHERNPSIWKHTLEKSFNSQMHRGKENGMEKTETTEMKKGQRKRQMDKESGIDAERGTQERRYEGEGTSKKEKEDGKREKKWGGDFMRRMFESMIESILMYEPEIWGWKEQEDVEKVQEQYLRGVLGMDRETPGYMVREKELSERDKDTDKEERRERIKESRYNTKRCMTEEIPEYLPGERECKRKKNDG</sequence>
<feature type="region of interest" description="Disordered" evidence="1">
    <location>
        <begin position="189"/>
        <end position="218"/>
    </location>
</feature>
<organism evidence="2 3">
    <name type="scientific">Tenebrio molitor</name>
    <name type="common">Yellow mealworm beetle</name>
    <dbReference type="NCBI Taxonomy" id="7067"/>
    <lineage>
        <taxon>Eukaryota</taxon>
        <taxon>Metazoa</taxon>
        <taxon>Ecdysozoa</taxon>
        <taxon>Arthropoda</taxon>
        <taxon>Hexapoda</taxon>
        <taxon>Insecta</taxon>
        <taxon>Pterygota</taxon>
        <taxon>Neoptera</taxon>
        <taxon>Endopterygota</taxon>
        <taxon>Coleoptera</taxon>
        <taxon>Polyphaga</taxon>
        <taxon>Cucujiformia</taxon>
        <taxon>Tenebrionidae</taxon>
        <taxon>Tenebrio</taxon>
    </lineage>
</organism>
<dbReference type="EMBL" id="JABDTM020025516">
    <property type="protein sequence ID" value="KAH0813185.1"/>
    <property type="molecule type" value="Genomic_DNA"/>
</dbReference>
<evidence type="ECO:0000313" key="2">
    <source>
        <dbReference type="EMBL" id="KAH0813185.1"/>
    </source>
</evidence>
<feature type="region of interest" description="Disordered" evidence="1">
    <location>
        <begin position="76"/>
        <end position="135"/>
    </location>
</feature>
<reference evidence="2" key="1">
    <citation type="journal article" date="2020" name="J Insects Food Feed">
        <title>The yellow mealworm (Tenebrio molitor) genome: a resource for the emerging insects as food and feed industry.</title>
        <authorList>
            <person name="Eriksson T."/>
            <person name="Andere A."/>
            <person name="Kelstrup H."/>
            <person name="Emery V."/>
            <person name="Picard C."/>
        </authorList>
    </citation>
    <scope>NUCLEOTIDE SEQUENCE</scope>
    <source>
        <strain evidence="2">Stoneville</strain>
        <tissue evidence="2">Whole head</tissue>
    </source>
</reference>
<reference evidence="2" key="2">
    <citation type="submission" date="2021-08" db="EMBL/GenBank/DDBJ databases">
        <authorList>
            <person name="Eriksson T."/>
        </authorList>
    </citation>
    <scope>NUCLEOTIDE SEQUENCE</scope>
    <source>
        <strain evidence="2">Stoneville</strain>
        <tissue evidence="2">Whole head</tissue>
    </source>
</reference>
<gene>
    <name evidence="2" type="ORF">GEV33_009606</name>
</gene>
<accession>A0A8J6L9I7</accession>
<dbReference type="Proteomes" id="UP000719412">
    <property type="component" value="Unassembled WGS sequence"/>
</dbReference>
<feature type="compositionally biased region" description="Basic and acidic residues" evidence="1">
    <location>
        <begin position="79"/>
        <end position="135"/>
    </location>
</feature>